<feature type="transmembrane region" description="Helical" evidence="2">
    <location>
        <begin position="264"/>
        <end position="283"/>
    </location>
</feature>
<keyword evidence="4" id="KW-1185">Reference proteome</keyword>
<keyword evidence="2" id="KW-1133">Transmembrane helix</keyword>
<feature type="transmembrane region" description="Helical" evidence="2">
    <location>
        <begin position="234"/>
        <end position="252"/>
    </location>
</feature>
<dbReference type="Proteomes" id="UP000279259">
    <property type="component" value="Unassembled WGS sequence"/>
</dbReference>
<feature type="transmembrane region" description="Helical" evidence="2">
    <location>
        <begin position="192"/>
        <end position="213"/>
    </location>
</feature>
<dbReference type="AlphaFoldDB" id="A0A427YME2"/>
<keyword evidence="2" id="KW-0472">Membrane</keyword>
<sequence length="307" mass="32936">MASLAPLQAQLASLHAYIPPLLTPVHPHFPFPLVDIFGAMRLSSVVNWMATDAFAPPEPATNGTGNGTSEKPSSGKKSVKSKSKPRASVLQECFGILVVVFGGETFLAMCSGTTPSWLVSPKVPLLFSLIHIVQTRTPLRQLLPSRPSLAVELPLAIPDAIGRALLLTRFSIVPLLHAPKPSLPLTPTSLVLTPFILAVPFASIIFSATSFFSPTPKLDTPAELKPWGWTAVDSWLPVVVPALFLSLIGPVNGWPTGLGWSEDAGVIACVIFTVVAFVARAVYNFGHKKEQWTELLLVPESKKIKTA</sequence>
<keyword evidence="2" id="KW-0812">Transmembrane</keyword>
<evidence type="ECO:0000256" key="2">
    <source>
        <dbReference type="SAM" id="Phobius"/>
    </source>
</evidence>
<proteinExistence type="predicted"/>
<reference evidence="3 4" key="1">
    <citation type="submission" date="2018-11" db="EMBL/GenBank/DDBJ databases">
        <title>Genome sequence of Saitozyma podzolica DSM 27192.</title>
        <authorList>
            <person name="Aliyu H."/>
            <person name="Gorte O."/>
            <person name="Ochsenreither K."/>
        </authorList>
    </citation>
    <scope>NUCLEOTIDE SEQUENCE [LARGE SCALE GENOMIC DNA]</scope>
    <source>
        <strain evidence="3 4">DSM 27192</strain>
    </source>
</reference>
<accession>A0A427YME2</accession>
<dbReference type="OrthoDB" id="3192156at2759"/>
<dbReference type="EMBL" id="RSCD01000006">
    <property type="protein sequence ID" value="RSH92211.1"/>
    <property type="molecule type" value="Genomic_DNA"/>
</dbReference>
<protein>
    <submittedName>
        <fullName evidence="3">Uncharacterized protein</fullName>
    </submittedName>
</protein>
<organism evidence="3 4">
    <name type="scientific">Saitozyma podzolica</name>
    <dbReference type="NCBI Taxonomy" id="1890683"/>
    <lineage>
        <taxon>Eukaryota</taxon>
        <taxon>Fungi</taxon>
        <taxon>Dikarya</taxon>
        <taxon>Basidiomycota</taxon>
        <taxon>Agaricomycotina</taxon>
        <taxon>Tremellomycetes</taxon>
        <taxon>Tremellales</taxon>
        <taxon>Trimorphomycetaceae</taxon>
        <taxon>Saitozyma</taxon>
    </lineage>
</organism>
<comment type="caution">
    <text evidence="3">The sequence shown here is derived from an EMBL/GenBank/DDBJ whole genome shotgun (WGS) entry which is preliminary data.</text>
</comment>
<gene>
    <name evidence="3" type="ORF">EHS25_008626</name>
</gene>
<feature type="region of interest" description="Disordered" evidence="1">
    <location>
        <begin position="56"/>
        <end position="83"/>
    </location>
</feature>
<evidence type="ECO:0000256" key="1">
    <source>
        <dbReference type="SAM" id="MobiDB-lite"/>
    </source>
</evidence>
<evidence type="ECO:0000313" key="4">
    <source>
        <dbReference type="Proteomes" id="UP000279259"/>
    </source>
</evidence>
<dbReference type="STRING" id="1890683.A0A427YME2"/>
<name>A0A427YME2_9TREE</name>
<evidence type="ECO:0000313" key="3">
    <source>
        <dbReference type="EMBL" id="RSH92211.1"/>
    </source>
</evidence>